<dbReference type="Proteomes" id="UP000320762">
    <property type="component" value="Unassembled WGS sequence"/>
</dbReference>
<comment type="caution">
    <text evidence="1">The sequence shown here is derived from an EMBL/GenBank/DDBJ whole genome shotgun (WGS) entry which is preliminary data.</text>
</comment>
<proteinExistence type="predicted"/>
<protein>
    <submittedName>
        <fullName evidence="1">Uncharacterized protein</fullName>
    </submittedName>
</protein>
<reference evidence="1 2" key="1">
    <citation type="journal article" date="2019" name="New Phytol.">
        <title>Comparative genomics reveals unique wood-decay strategies and fruiting body development in the Schizophyllaceae.</title>
        <authorList>
            <person name="Almasi E."/>
            <person name="Sahu N."/>
            <person name="Krizsan K."/>
            <person name="Balint B."/>
            <person name="Kovacs G.M."/>
            <person name="Kiss B."/>
            <person name="Cseklye J."/>
            <person name="Drula E."/>
            <person name="Henrissat B."/>
            <person name="Nagy I."/>
            <person name="Chovatia M."/>
            <person name="Adam C."/>
            <person name="LaButti K."/>
            <person name="Lipzen A."/>
            <person name="Riley R."/>
            <person name="Grigoriev I.V."/>
            <person name="Nagy L.G."/>
        </authorList>
    </citation>
    <scope>NUCLEOTIDE SEQUENCE [LARGE SCALE GENOMIC DNA]</scope>
    <source>
        <strain evidence="1 2">NL-1724</strain>
    </source>
</reference>
<organism evidence="1 2">
    <name type="scientific">Schizophyllum amplum</name>
    <dbReference type="NCBI Taxonomy" id="97359"/>
    <lineage>
        <taxon>Eukaryota</taxon>
        <taxon>Fungi</taxon>
        <taxon>Dikarya</taxon>
        <taxon>Basidiomycota</taxon>
        <taxon>Agaricomycotina</taxon>
        <taxon>Agaricomycetes</taxon>
        <taxon>Agaricomycetidae</taxon>
        <taxon>Agaricales</taxon>
        <taxon>Schizophyllaceae</taxon>
        <taxon>Schizophyllum</taxon>
    </lineage>
</organism>
<evidence type="ECO:0000313" key="2">
    <source>
        <dbReference type="Proteomes" id="UP000320762"/>
    </source>
</evidence>
<dbReference type="AlphaFoldDB" id="A0A550CGH8"/>
<gene>
    <name evidence="1" type="ORF">BD626DRAFT_262808</name>
</gene>
<name>A0A550CGH8_9AGAR</name>
<accession>A0A550CGH8</accession>
<sequence>MDGLHSQLVLMRRRLKRPAAGSTRWLCASGLSMVALVACAGASSATTVIDDAVDIRAGKPLAACKEARMDGRYLLHTSTSTIYATAGGAYDDKQWAYSSSLEYMRAPDLIPLLLITDILTAELHDDRSGPILWIAGIAPCCSPWRRREVTGSISRFGHRSPADREFQSGGPHFWDFSPARVRYSEAISTYMMGVYRVSHFFPGP</sequence>
<keyword evidence="2" id="KW-1185">Reference proteome</keyword>
<dbReference type="EMBL" id="VDMD01000008">
    <property type="protein sequence ID" value="TRM63909.1"/>
    <property type="molecule type" value="Genomic_DNA"/>
</dbReference>
<evidence type="ECO:0000313" key="1">
    <source>
        <dbReference type="EMBL" id="TRM63909.1"/>
    </source>
</evidence>